<reference evidence="7 8" key="1">
    <citation type="submission" date="2021-09" db="EMBL/GenBank/DDBJ databases">
        <title>WGS of Mycoplasma sp. Zaradi2 strains.</title>
        <authorList>
            <person name="Spergser J."/>
        </authorList>
    </citation>
    <scope>NUCLEOTIDE SEQUENCE [LARGE SCALE GENOMIC DNA]</scope>
    <source>
        <strain evidence="7 8">1331</strain>
    </source>
</reference>
<evidence type="ECO:0000256" key="1">
    <source>
        <dbReference type="ARBA" id="ARBA00022723"/>
    </source>
</evidence>
<comment type="caution">
    <text evidence="7">The sequence shown here is derived from an EMBL/GenBank/DDBJ whole genome shotgun (WGS) entry which is preliminary data.</text>
</comment>
<dbReference type="EMBL" id="JAIQBY010000004">
    <property type="protein sequence ID" value="MBZ4195285.1"/>
    <property type="molecule type" value="Genomic_DNA"/>
</dbReference>
<evidence type="ECO:0000256" key="3">
    <source>
        <dbReference type="ARBA" id="ARBA00023239"/>
    </source>
</evidence>
<dbReference type="PIRSF" id="PIRSF001359">
    <property type="entry name" value="F_bP_aldolase_II"/>
    <property type="match status" value="1"/>
</dbReference>
<feature type="binding site" evidence="5">
    <location>
        <begin position="233"/>
        <end position="236"/>
    </location>
    <ligand>
        <name>dihydroxyacetone phosphate</name>
        <dbReference type="ChEBI" id="CHEBI:57642"/>
    </ligand>
</feature>
<feature type="binding site" evidence="6">
    <location>
        <position position="211"/>
    </location>
    <ligand>
        <name>Zn(2+)</name>
        <dbReference type="ChEBI" id="CHEBI:29105"/>
        <label>1</label>
        <note>catalytic</note>
    </ligand>
</feature>
<dbReference type="Pfam" id="PF01116">
    <property type="entry name" value="F_bP_aldolase"/>
    <property type="match status" value="1"/>
</dbReference>
<feature type="binding site" evidence="5">
    <location>
        <position position="183"/>
    </location>
    <ligand>
        <name>dihydroxyacetone phosphate</name>
        <dbReference type="ChEBI" id="CHEBI:57642"/>
    </ligand>
</feature>
<feature type="binding site" evidence="6">
    <location>
        <position position="110"/>
    </location>
    <ligand>
        <name>Zn(2+)</name>
        <dbReference type="ChEBI" id="CHEBI:29105"/>
        <label>2</label>
    </ligand>
</feature>
<comment type="cofactor">
    <cofactor evidence="6">
        <name>Zn(2+)</name>
        <dbReference type="ChEBI" id="CHEBI:29105"/>
    </cofactor>
    <text evidence="6">Binds 2 Zn(2+) ions per subunit. One is catalytic and the other provides a structural contribution.</text>
</comment>
<gene>
    <name evidence="7" type="primary">fba</name>
    <name evidence="7" type="ORF">LAD73_00925</name>
</gene>
<dbReference type="PANTHER" id="PTHR30304:SF0">
    <property type="entry name" value="D-TAGATOSE-1,6-BISPHOSPHATE ALDOLASE SUBUNIT GATY-RELATED"/>
    <property type="match status" value="1"/>
</dbReference>
<dbReference type="CDD" id="cd00947">
    <property type="entry name" value="TBP_aldolase_IIB"/>
    <property type="match status" value="1"/>
</dbReference>
<dbReference type="Proteomes" id="UP000772186">
    <property type="component" value="Unassembled WGS sequence"/>
</dbReference>
<evidence type="ECO:0000313" key="8">
    <source>
        <dbReference type="Proteomes" id="UP000772186"/>
    </source>
</evidence>
<dbReference type="PROSITE" id="PS00806">
    <property type="entry name" value="ALDOLASE_CLASS_II_2"/>
    <property type="match status" value="1"/>
</dbReference>
<dbReference type="GO" id="GO:0030388">
    <property type="term" value="P:fructose 1,6-bisphosphate metabolic process"/>
    <property type="evidence" value="ECO:0007669"/>
    <property type="project" value="InterPro"/>
</dbReference>
<keyword evidence="1 6" id="KW-0479">Metal-binding</keyword>
<dbReference type="GO" id="GO:0004332">
    <property type="term" value="F:fructose-bisphosphate aldolase activity"/>
    <property type="evidence" value="ECO:0007669"/>
    <property type="project" value="UniProtKB-EC"/>
</dbReference>
<protein>
    <submittedName>
        <fullName evidence="7">Class II fructose-1,6-bisphosphate aldolase</fullName>
        <ecNumber evidence="7">4.1.2.13</ecNumber>
    </submittedName>
</protein>
<evidence type="ECO:0000256" key="4">
    <source>
        <dbReference type="PIRSR" id="PIRSR001359-1"/>
    </source>
</evidence>
<dbReference type="Gene3D" id="3.20.20.70">
    <property type="entry name" value="Aldolase class I"/>
    <property type="match status" value="1"/>
</dbReference>
<dbReference type="EC" id="4.1.2.13" evidence="7"/>
<name>A0A953T4S2_9MOLU</name>
<keyword evidence="2 6" id="KW-0862">Zinc</keyword>
<dbReference type="InterPro" id="IPR011289">
    <property type="entry name" value="Fruc_bis_ald_class-2"/>
</dbReference>
<dbReference type="PANTHER" id="PTHR30304">
    <property type="entry name" value="D-TAGATOSE-1,6-BISPHOSPHATE ALDOLASE"/>
    <property type="match status" value="1"/>
</dbReference>
<keyword evidence="3 7" id="KW-0456">Lyase</keyword>
<evidence type="ECO:0000256" key="6">
    <source>
        <dbReference type="PIRSR" id="PIRSR001359-3"/>
    </source>
</evidence>
<sequence length="294" mass="32057">MIQKYELVNMDQMLFDARAKKYAIPHININNLEWLKNTLIAANDEKSPLIIGASMGAIKYMGGYLTVVNMTKSIIKDLKIEIPVALHLDHGDYEACLKAIESGFTSVMFDGSMLPFEDNLVKTKKIVALAKEKNISVEAEVGAVGGEEDGIVSDGVRSNPADAIKLANTGISALACGIGNIHGKYPESWKSLDFENLYEISKAVNIGIVLHGGSGIPAVQIQKAIDLGVSKINVNTELQLAFAQAVEDFVISGESKKGKNYDPRKLLKSACLAIQEVVKQKIKEFRSKNRAQHI</sequence>
<accession>A0A953T4S2</accession>
<proteinExistence type="predicted"/>
<dbReference type="NCBIfam" id="TIGR01859">
    <property type="entry name" value="fruc_bis_ald"/>
    <property type="match status" value="1"/>
</dbReference>
<organism evidence="7 8">
    <name type="scientific">Mycoplasma tauri</name>
    <dbReference type="NCBI Taxonomy" id="547987"/>
    <lineage>
        <taxon>Bacteria</taxon>
        <taxon>Bacillati</taxon>
        <taxon>Mycoplasmatota</taxon>
        <taxon>Mollicutes</taxon>
        <taxon>Mycoplasmataceae</taxon>
        <taxon>Mycoplasma</taxon>
    </lineage>
</organism>
<dbReference type="InterPro" id="IPR013785">
    <property type="entry name" value="Aldolase_TIM"/>
</dbReference>
<dbReference type="NCBIfam" id="TIGR00167">
    <property type="entry name" value="cbbA"/>
    <property type="match status" value="1"/>
</dbReference>
<feature type="binding site" evidence="5">
    <location>
        <begin position="212"/>
        <end position="214"/>
    </location>
    <ligand>
        <name>dihydroxyacetone phosphate</name>
        <dbReference type="ChEBI" id="CHEBI:57642"/>
    </ligand>
</feature>
<dbReference type="GO" id="GO:0006096">
    <property type="term" value="P:glycolytic process"/>
    <property type="evidence" value="ECO:0007669"/>
    <property type="project" value="InterPro"/>
</dbReference>
<dbReference type="GO" id="GO:0008270">
    <property type="term" value="F:zinc ion binding"/>
    <property type="evidence" value="ECO:0007669"/>
    <property type="project" value="InterPro"/>
</dbReference>
<dbReference type="SUPFAM" id="SSF51569">
    <property type="entry name" value="Aldolase"/>
    <property type="match status" value="1"/>
</dbReference>
<evidence type="ECO:0000256" key="5">
    <source>
        <dbReference type="PIRSR" id="PIRSR001359-2"/>
    </source>
</evidence>
<evidence type="ECO:0000256" key="2">
    <source>
        <dbReference type="ARBA" id="ARBA00022833"/>
    </source>
</evidence>
<feature type="binding site" evidence="6">
    <location>
        <position position="140"/>
    </location>
    <ligand>
        <name>Zn(2+)</name>
        <dbReference type="ChEBI" id="CHEBI:29105"/>
        <label>2</label>
    </ligand>
</feature>
<dbReference type="InterPro" id="IPR050246">
    <property type="entry name" value="Class_II_FBP_aldolase"/>
</dbReference>
<feature type="binding site" evidence="6">
    <location>
        <position position="182"/>
    </location>
    <ligand>
        <name>Zn(2+)</name>
        <dbReference type="ChEBI" id="CHEBI:29105"/>
        <label>1</label>
        <note>catalytic</note>
    </ligand>
</feature>
<feature type="binding site" evidence="6">
    <location>
        <position position="90"/>
    </location>
    <ligand>
        <name>Zn(2+)</name>
        <dbReference type="ChEBI" id="CHEBI:29105"/>
        <label>1</label>
        <note>catalytic</note>
    </ligand>
</feature>
<keyword evidence="8" id="KW-1185">Reference proteome</keyword>
<feature type="active site" description="Proton donor" evidence="4">
    <location>
        <position position="89"/>
    </location>
</feature>
<evidence type="ECO:0000313" key="7">
    <source>
        <dbReference type="EMBL" id="MBZ4195285.1"/>
    </source>
</evidence>
<dbReference type="RefSeq" id="WP_205517432.1">
    <property type="nucleotide sequence ID" value="NZ_CP070479.1"/>
</dbReference>
<dbReference type="InterPro" id="IPR000771">
    <property type="entry name" value="FBA_II"/>
</dbReference>
<dbReference type="AlphaFoldDB" id="A0A953T4S2"/>